<dbReference type="GO" id="GO:0008440">
    <property type="term" value="F:inositol-1,4,5-trisphosphate 3-kinase activity"/>
    <property type="evidence" value="ECO:0007669"/>
    <property type="project" value="TreeGrafter"/>
</dbReference>
<dbReference type="GO" id="GO:0032958">
    <property type="term" value="P:inositol phosphate biosynthetic process"/>
    <property type="evidence" value="ECO:0007669"/>
    <property type="project" value="InterPro"/>
</dbReference>
<dbReference type="Gene3D" id="3.30.470.160">
    <property type="entry name" value="Inositol polyphosphate kinase"/>
    <property type="match status" value="1"/>
</dbReference>
<dbReference type="HOGENOM" id="CLU_042569_3_1_1"/>
<dbReference type="PANTHER" id="PTHR12400">
    <property type="entry name" value="INOSITOL POLYPHOSPHATE KINASE"/>
    <property type="match status" value="1"/>
</dbReference>
<dbReference type="GO" id="GO:0046854">
    <property type="term" value="P:phosphatidylinositol phosphate biosynthetic process"/>
    <property type="evidence" value="ECO:0007669"/>
    <property type="project" value="TreeGrafter"/>
</dbReference>
<dbReference type="GO" id="GO:0005737">
    <property type="term" value="C:cytoplasm"/>
    <property type="evidence" value="ECO:0007669"/>
    <property type="project" value="TreeGrafter"/>
</dbReference>
<accession>S8F9T8</accession>
<dbReference type="GO" id="GO:0000824">
    <property type="term" value="F:inositol-1,4,5,6-tetrakisphosphate 3-kinase activity"/>
    <property type="evidence" value="ECO:0007669"/>
    <property type="project" value="TreeGrafter"/>
</dbReference>
<feature type="compositionally biased region" description="Acidic residues" evidence="5">
    <location>
        <begin position="284"/>
        <end position="299"/>
    </location>
</feature>
<evidence type="ECO:0000256" key="3">
    <source>
        <dbReference type="ARBA" id="ARBA00022777"/>
    </source>
</evidence>
<evidence type="ECO:0000256" key="5">
    <source>
        <dbReference type="SAM" id="MobiDB-lite"/>
    </source>
</evidence>
<keyword evidence="7" id="KW-1185">Reference proteome</keyword>
<dbReference type="InterPro" id="IPR005522">
    <property type="entry name" value="IPK"/>
</dbReference>
<dbReference type="OrthoDB" id="338650at2759"/>
<dbReference type="GO" id="GO:0005634">
    <property type="term" value="C:nucleus"/>
    <property type="evidence" value="ECO:0007669"/>
    <property type="project" value="TreeGrafter"/>
</dbReference>
<dbReference type="STRING" id="743788.S8F9T8"/>
<evidence type="ECO:0000256" key="2">
    <source>
        <dbReference type="ARBA" id="ARBA00022679"/>
    </source>
</evidence>
<dbReference type="EC" id="2.7.-.-" evidence="4"/>
<reference evidence="6 7" key="1">
    <citation type="journal article" date="2012" name="Science">
        <title>The Paleozoic origin of enzymatic lignin decomposition reconstructed from 31 fungal genomes.</title>
        <authorList>
            <person name="Floudas D."/>
            <person name="Binder M."/>
            <person name="Riley R."/>
            <person name="Barry K."/>
            <person name="Blanchette R.A."/>
            <person name="Henrissat B."/>
            <person name="Martinez A.T."/>
            <person name="Otillar R."/>
            <person name="Spatafora J.W."/>
            <person name="Yadav J.S."/>
            <person name="Aerts A."/>
            <person name="Benoit I."/>
            <person name="Boyd A."/>
            <person name="Carlson A."/>
            <person name="Copeland A."/>
            <person name="Coutinho P.M."/>
            <person name="de Vries R.P."/>
            <person name="Ferreira P."/>
            <person name="Findley K."/>
            <person name="Foster B."/>
            <person name="Gaskell J."/>
            <person name="Glotzer D."/>
            <person name="Gorecki P."/>
            <person name="Heitman J."/>
            <person name="Hesse C."/>
            <person name="Hori C."/>
            <person name="Igarashi K."/>
            <person name="Jurgens J.A."/>
            <person name="Kallen N."/>
            <person name="Kersten P."/>
            <person name="Kohler A."/>
            <person name="Kuees U."/>
            <person name="Kumar T.K.A."/>
            <person name="Kuo A."/>
            <person name="LaButti K."/>
            <person name="Larrondo L.F."/>
            <person name="Lindquist E."/>
            <person name="Ling A."/>
            <person name="Lombard V."/>
            <person name="Lucas S."/>
            <person name="Lundell T."/>
            <person name="Martin R."/>
            <person name="McLaughlin D.J."/>
            <person name="Morgenstern I."/>
            <person name="Morin E."/>
            <person name="Murat C."/>
            <person name="Nagy L.G."/>
            <person name="Nolan M."/>
            <person name="Ohm R.A."/>
            <person name="Patyshakuliyeva A."/>
            <person name="Rokas A."/>
            <person name="Ruiz-Duenas F.J."/>
            <person name="Sabat G."/>
            <person name="Salamov A."/>
            <person name="Samejima M."/>
            <person name="Schmutz J."/>
            <person name="Slot J.C."/>
            <person name="St John F."/>
            <person name="Stenlid J."/>
            <person name="Sun H."/>
            <person name="Sun S."/>
            <person name="Syed K."/>
            <person name="Tsang A."/>
            <person name="Wiebenga A."/>
            <person name="Young D."/>
            <person name="Pisabarro A."/>
            <person name="Eastwood D.C."/>
            <person name="Martin F."/>
            <person name="Cullen D."/>
            <person name="Grigoriev I.V."/>
            <person name="Hibbett D.S."/>
        </authorList>
    </citation>
    <scope>NUCLEOTIDE SEQUENCE</scope>
    <source>
        <strain evidence="7">FP-58527</strain>
    </source>
</reference>
<dbReference type="SUPFAM" id="SSF56104">
    <property type="entry name" value="SAICAR synthase-like"/>
    <property type="match status" value="1"/>
</dbReference>
<dbReference type="Proteomes" id="UP000015241">
    <property type="component" value="Unassembled WGS sequence"/>
</dbReference>
<evidence type="ECO:0000256" key="1">
    <source>
        <dbReference type="ARBA" id="ARBA00007374"/>
    </source>
</evidence>
<proteinExistence type="inferred from homology"/>
<feature type="compositionally biased region" description="Basic and acidic residues" evidence="5">
    <location>
        <begin position="268"/>
        <end position="283"/>
    </location>
</feature>
<gene>
    <name evidence="6" type="ORF">FOMPIDRAFT_1051590</name>
</gene>
<evidence type="ECO:0000313" key="7">
    <source>
        <dbReference type="Proteomes" id="UP000015241"/>
    </source>
</evidence>
<dbReference type="EMBL" id="KE504166">
    <property type="protein sequence ID" value="EPS98370.1"/>
    <property type="molecule type" value="Genomic_DNA"/>
</dbReference>
<evidence type="ECO:0000313" key="6">
    <source>
        <dbReference type="EMBL" id="EPS98370.1"/>
    </source>
</evidence>
<dbReference type="PANTHER" id="PTHR12400:SF108">
    <property type="entry name" value="KINASE"/>
    <property type="match status" value="1"/>
</dbReference>
<comment type="similarity">
    <text evidence="1 4">Belongs to the inositol phosphokinase (IPK) family.</text>
</comment>
<dbReference type="eggNOG" id="KOG1620">
    <property type="taxonomic scope" value="Eukaryota"/>
</dbReference>
<dbReference type="AlphaFoldDB" id="S8F9T8"/>
<organism evidence="6 7">
    <name type="scientific">Fomitopsis schrenkii</name>
    <name type="common">Brown rot fungus</name>
    <dbReference type="NCBI Taxonomy" id="2126942"/>
    <lineage>
        <taxon>Eukaryota</taxon>
        <taxon>Fungi</taxon>
        <taxon>Dikarya</taxon>
        <taxon>Basidiomycota</taxon>
        <taxon>Agaricomycotina</taxon>
        <taxon>Agaricomycetes</taxon>
        <taxon>Polyporales</taxon>
        <taxon>Fomitopsis</taxon>
    </lineage>
</organism>
<dbReference type="InParanoid" id="S8F9T8"/>
<dbReference type="Pfam" id="PF03770">
    <property type="entry name" value="IPK"/>
    <property type="match status" value="2"/>
</dbReference>
<dbReference type="InterPro" id="IPR038286">
    <property type="entry name" value="IPK_sf"/>
</dbReference>
<keyword evidence="2 4" id="KW-0808">Transferase</keyword>
<sequence>MEAAHSLTTQVGGHPGIATTEDGSLVIKPALPSEVAFYQLLATDPRLQGLNNFAPAFYGTLKLEGRLDDEAAGLDMSTIKQVEGVPESDKDAIVLENLSYSFLKPNTLDIKLGTVLATEDASPEKRARMERVAAETTSKETGIRLTGFQVYDISADKPIVTTKAYGKSIKPADLPDGIARFFPLAASSVPQQPAGSVEPTTSVETLRATGLPPDLLLPILGGLLSDIEEIHDVLKDIELRMVGGSLLIVYEADWERAREGLRLLREAEQRAEAEPSGDEHAEQEGEEEEDSDGSDDEDVVGPPFDVKLIDFAHTRLVPGRGPDEGVLRGLRTVIDLLKGRIAQIETASEGTPSLT</sequence>
<feature type="region of interest" description="Disordered" evidence="5">
    <location>
        <begin position="268"/>
        <end position="300"/>
    </location>
</feature>
<protein>
    <recommendedName>
        <fullName evidence="4">Kinase</fullName>
        <ecNumber evidence="4">2.7.-.-</ecNumber>
    </recommendedName>
</protein>
<evidence type="ECO:0000256" key="4">
    <source>
        <dbReference type="RuleBase" id="RU363090"/>
    </source>
</evidence>
<name>S8F9T8_FOMSC</name>
<keyword evidence="3 4" id="KW-0418">Kinase</keyword>